<dbReference type="Gene3D" id="3.40.50.1980">
    <property type="entry name" value="Nitrogenase molybdenum iron protein domain"/>
    <property type="match status" value="1"/>
</dbReference>
<dbReference type="EMBL" id="VUNA01000005">
    <property type="protein sequence ID" value="MST70478.1"/>
    <property type="molecule type" value="Genomic_DNA"/>
</dbReference>
<name>A0A6N7XGY7_9FIRM</name>
<protein>
    <submittedName>
        <fullName evidence="2">Oxidoreductase</fullName>
    </submittedName>
</protein>
<organism evidence="2 3">
    <name type="scientific">Mogibacterium kristiansenii</name>
    <dbReference type="NCBI Taxonomy" id="2606708"/>
    <lineage>
        <taxon>Bacteria</taxon>
        <taxon>Bacillati</taxon>
        <taxon>Bacillota</taxon>
        <taxon>Clostridia</taxon>
        <taxon>Peptostreptococcales</taxon>
        <taxon>Anaerovoracaceae</taxon>
        <taxon>Mogibacterium</taxon>
    </lineage>
</organism>
<feature type="domain" description="Nitrogenase/oxidoreductase component 1" evidence="1">
    <location>
        <begin position="47"/>
        <end position="428"/>
    </location>
</feature>
<sequence>MMKNAYYITIEELLKSTELRIPGELQSGEHLIYSSPATLSYNSPGAQGFGVKRAGLVIPESIMLLIAPACCGRNTTILADEGGYSHRMFFLQMDESDIVTGRHLSEIPEAIGEILEVCETKPKVVVLCITCVDALLGTDLERVCRKAEEALNGEVRVVPTYMYALTREGKNPPMVAVRESIYSLLEKEERKINQVNLLGFFTHLADDCELYDLLRQIGLDRVLEVGRCETLEEYRELGASNFNLILNPESRKAAFALEERLGMPYAELTRLYQIDRIRRQYELFAAALGTEFRLEEYHREAEQAVQELQEVCKGKSFVVGQVVNGNPLEMALALLKMGFEVKSVFAAITEEDYPYIREIGEYNPDLRIYSTLSPTMMNYDGDQDVDISIGTDAAFYYPKSVNVKWNDEIQPFGYRGLKNFANEVAETWKRAAADDAKMNETKE</sequence>
<dbReference type="PANTHER" id="PTHR42956">
    <property type="entry name" value="NITROGENASE IRON-MOLYBDENUM COFACTOR BIOSYNTHESIS PROTEIN NIFE"/>
    <property type="match status" value="1"/>
</dbReference>
<gene>
    <name evidence="2" type="ORF">FYJ65_03840</name>
</gene>
<dbReference type="InterPro" id="IPR049939">
    <property type="entry name" value="NifE-like"/>
</dbReference>
<reference evidence="2 3" key="1">
    <citation type="submission" date="2019-08" db="EMBL/GenBank/DDBJ databases">
        <title>In-depth cultivation of the pig gut microbiome towards novel bacterial diversity and tailored functional studies.</title>
        <authorList>
            <person name="Wylensek D."/>
            <person name="Hitch T.C.A."/>
            <person name="Clavel T."/>
        </authorList>
    </citation>
    <scope>NUCLEOTIDE SEQUENCE [LARGE SCALE GENOMIC DNA]</scope>
    <source>
        <strain evidence="2 3">WCA-MUC-591-APC-4B</strain>
    </source>
</reference>
<evidence type="ECO:0000313" key="2">
    <source>
        <dbReference type="EMBL" id="MST70478.1"/>
    </source>
</evidence>
<accession>A0A6N7XGY7</accession>
<dbReference type="PANTHER" id="PTHR42956:SF1">
    <property type="entry name" value="NITROGENASE IRON-MOLYBDENUM COFACTOR BIOSYNTHESIS PROTEIN NIFE"/>
    <property type="match status" value="1"/>
</dbReference>
<dbReference type="Pfam" id="PF00148">
    <property type="entry name" value="Oxidored_nitro"/>
    <property type="match status" value="1"/>
</dbReference>
<dbReference type="SUPFAM" id="SSF53807">
    <property type="entry name" value="Helical backbone' metal receptor"/>
    <property type="match status" value="1"/>
</dbReference>
<dbReference type="Proteomes" id="UP000469424">
    <property type="component" value="Unassembled WGS sequence"/>
</dbReference>
<dbReference type="GO" id="GO:0016491">
    <property type="term" value="F:oxidoreductase activity"/>
    <property type="evidence" value="ECO:0007669"/>
    <property type="project" value="InterPro"/>
</dbReference>
<dbReference type="InterPro" id="IPR000510">
    <property type="entry name" value="Nase/OxRdtase_comp1"/>
</dbReference>
<keyword evidence="3" id="KW-1185">Reference proteome</keyword>
<dbReference type="AlphaFoldDB" id="A0A6N7XGY7"/>
<dbReference type="Gene3D" id="3.40.50.12380">
    <property type="entry name" value="Nitrogenase MoFe cofactor biosynthesis protein NifE, C-terminal"/>
    <property type="match status" value="1"/>
</dbReference>
<proteinExistence type="predicted"/>
<comment type="caution">
    <text evidence="2">The sequence shown here is derived from an EMBL/GenBank/DDBJ whole genome shotgun (WGS) entry which is preliminary data.</text>
</comment>
<evidence type="ECO:0000259" key="1">
    <source>
        <dbReference type="Pfam" id="PF00148"/>
    </source>
</evidence>
<evidence type="ECO:0000313" key="3">
    <source>
        <dbReference type="Proteomes" id="UP000469424"/>
    </source>
</evidence>